<feature type="compositionally biased region" description="Low complexity" evidence="1">
    <location>
        <begin position="80"/>
        <end position="89"/>
    </location>
</feature>
<dbReference type="AlphaFoldDB" id="A0A1I2GFI1"/>
<feature type="region of interest" description="Disordered" evidence="1">
    <location>
        <begin position="1"/>
        <end position="26"/>
    </location>
</feature>
<proteinExistence type="predicted"/>
<dbReference type="Proteomes" id="UP000199477">
    <property type="component" value="Unassembled WGS sequence"/>
</dbReference>
<feature type="compositionally biased region" description="Pro residues" evidence="1">
    <location>
        <begin position="15"/>
        <end position="25"/>
    </location>
</feature>
<reference evidence="5" key="1">
    <citation type="submission" date="2016-10" db="EMBL/GenBank/DDBJ databases">
        <authorList>
            <person name="Varghese N."/>
            <person name="Submissions S."/>
        </authorList>
    </citation>
    <scope>NUCLEOTIDE SEQUENCE [LARGE SCALE GENOMIC DNA]</scope>
    <source>
        <strain evidence="5">UNC178MFTsu3.1</strain>
    </source>
</reference>
<protein>
    <submittedName>
        <fullName evidence="4">LysM domain-containing protein</fullName>
    </submittedName>
</protein>
<dbReference type="Gene3D" id="3.10.350.10">
    <property type="entry name" value="LysM domain"/>
    <property type="match status" value="1"/>
</dbReference>
<dbReference type="EMBL" id="FONH01000008">
    <property type="protein sequence ID" value="SFF15506.1"/>
    <property type="molecule type" value="Genomic_DNA"/>
</dbReference>
<evidence type="ECO:0000313" key="4">
    <source>
        <dbReference type="EMBL" id="SFF15506.1"/>
    </source>
</evidence>
<dbReference type="PROSITE" id="PS51782">
    <property type="entry name" value="LYSM"/>
    <property type="match status" value="1"/>
</dbReference>
<organism evidence="4 5">
    <name type="scientific">Dyella marensis</name>
    <dbReference type="NCBI Taxonomy" id="500610"/>
    <lineage>
        <taxon>Bacteria</taxon>
        <taxon>Pseudomonadati</taxon>
        <taxon>Pseudomonadota</taxon>
        <taxon>Gammaproteobacteria</taxon>
        <taxon>Lysobacterales</taxon>
        <taxon>Rhodanobacteraceae</taxon>
        <taxon>Dyella</taxon>
    </lineage>
</organism>
<evidence type="ECO:0000256" key="2">
    <source>
        <dbReference type="SAM" id="Phobius"/>
    </source>
</evidence>
<dbReference type="InterPro" id="IPR036779">
    <property type="entry name" value="LysM_dom_sf"/>
</dbReference>
<keyword evidence="5" id="KW-1185">Reference proteome</keyword>
<keyword evidence="2" id="KW-0472">Membrane</keyword>
<dbReference type="SMART" id="SM00257">
    <property type="entry name" value="LysM"/>
    <property type="match status" value="1"/>
</dbReference>
<evidence type="ECO:0000256" key="1">
    <source>
        <dbReference type="SAM" id="MobiDB-lite"/>
    </source>
</evidence>
<dbReference type="PANTHER" id="PTHR33734">
    <property type="entry name" value="LYSM DOMAIN-CONTAINING GPI-ANCHORED PROTEIN 2"/>
    <property type="match status" value="1"/>
</dbReference>
<accession>A0A1I2GFI1</accession>
<dbReference type="CDD" id="cd00118">
    <property type="entry name" value="LysM"/>
    <property type="match status" value="1"/>
</dbReference>
<dbReference type="STRING" id="500610.SAMN02799615_02611"/>
<keyword evidence="2" id="KW-1133">Transmembrane helix</keyword>
<feature type="domain" description="LysM" evidence="3">
    <location>
        <begin position="22"/>
        <end position="66"/>
    </location>
</feature>
<dbReference type="SUPFAM" id="SSF54106">
    <property type="entry name" value="LysM domain"/>
    <property type="match status" value="1"/>
</dbReference>
<sequence>MLPVDAGSSVRYTPPATPPAPPPHVVKPQETVATIAKTYRVTPEELARTNRITVDTQLAPGQQLQLPPNAVQPAKEDSSAAPATPAAKTDAAIATYQQAVKDRTDATRNMPQNGALRQEIRQGADDAVNKAKTAMDQAIHDEIAGEVAARNQGVPGQFRTPTDQLVASAGDAILARHQGDAGATPLIKDAVHGYQVQAKADSLIPGYYGDWSAADKLKGINLQGQPKEVVDAVLADPRVKQWVADAAHDAAGKSAADCAKYLADLTRQSPDLGRAVTTTWWNAQDDRSWMSGNSEVLSAMSDPQVYRDLGVVYRNLGGSDAGKAMQQDFADDVAKYLEKNSMLANRTDVTQAISDGRDPALALAVASHLQADGKNDLAMQMVSSVKLGMGNLQKVTLKQDMQAYAKQTEELNNLIKDLGPGLTDAQKQQAIQKYIDDKGKDWQDQLKAHKDKLVADVRALDLDITSLTDVPDNLKAYGLTKEGAAKLLDDETTRQSIEFAATQDPSVFEGEEGGEAAKLLIELGHKDKDFTAAVGKAYVVSHLMPSLGEMNPSDDASIAKVKQALESFRGIGAQMLGIPQGEVDKGIDKLEEVVNSLRTETLEDARQGKAVNEFASVQKELQELKELPFSDARAGMLFRTMALGITGAAFISQTGKTIEDPSVQNVIGSLAFGLDLAPAKNAMTGTIQALDKNNVLEQWGHAAPEITEKFIGVLNVAYFAAGAVQGVADHDYPTAIFSGVGAGGAALAAFGGEEMLGGFAGPIGIAVATVAVVALHFIEQHHKDQEYKEAQNKFLEGAGIENKDEREALIGAGPDQLNAMRARGITPEHIQEIAETDPRLLHIAYGTDGQGRPY</sequence>
<name>A0A1I2GFI1_9GAMM</name>
<dbReference type="InterPro" id="IPR018392">
    <property type="entry name" value="LysM"/>
</dbReference>
<dbReference type="PANTHER" id="PTHR33734:SF22">
    <property type="entry name" value="MEMBRANE-BOUND LYTIC MUREIN TRANSGLYCOSYLASE D"/>
    <property type="match status" value="1"/>
</dbReference>
<evidence type="ECO:0000313" key="5">
    <source>
        <dbReference type="Proteomes" id="UP000199477"/>
    </source>
</evidence>
<gene>
    <name evidence="4" type="ORF">SAMN02799615_02611</name>
</gene>
<feature type="transmembrane region" description="Helical" evidence="2">
    <location>
        <begin position="759"/>
        <end position="778"/>
    </location>
</feature>
<feature type="region of interest" description="Disordered" evidence="1">
    <location>
        <begin position="67"/>
        <end position="89"/>
    </location>
</feature>
<evidence type="ECO:0000259" key="3">
    <source>
        <dbReference type="PROSITE" id="PS51782"/>
    </source>
</evidence>
<keyword evidence="2" id="KW-0812">Transmembrane</keyword>
<dbReference type="RefSeq" id="WP_081805188.1">
    <property type="nucleotide sequence ID" value="NZ_FONH01000008.1"/>
</dbReference>
<dbReference type="Pfam" id="PF01476">
    <property type="entry name" value="LysM"/>
    <property type="match status" value="1"/>
</dbReference>